<feature type="compositionally biased region" description="Low complexity" evidence="1">
    <location>
        <begin position="687"/>
        <end position="701"/>
    </location>
</feature>
<dbReference type="InterPro" id="IPR011009">
    <property type="entry name" value="Kinase-like_dom_sf"/>
</dbReference>
<protein>
    <recommendedName>
        <fullName evidence="2">Fungal-type protein kinase domain-containing protein</fullName>
    </recommendedName>
</protein>
<dbReference type="EMBL" id="JARIHO010000002">
    <property type="protein sequence ID" value="KAJ7366499.1"/>
    <property type="molecule type" value="Genomic_DNA"/>
</dbReference>
<accession>A0AAD7F351</accession>
<dbReference type="Gene3D" id="1.10.510.10">
    <property type="entry name" value="Transferase(Phosphotransferase) domain 1"/>
    <property type="match status" value="1"/>
</dbReference>
<comment type="caution">
    <text evidence="3">The sequence shown here is derived from an EMBL/GenBank/DDBJ whole genome shotgun (WGS) entry which is preliminary data.</text>
</comment>
<dbReference type="SUPFAM" id="SSF56112">
    <property type="entry name" value="Protein kinase-like (PK-like)"/>
    <property type="match status" value="1"/>
</dbReference>
<proteinExistence type="predicted"/>
<dbReference type="InterPro" id="IPR040976">
    <property type="entry name" value="Pkinase_fungal"/>
</dbReference>
<dbReference type="PANTHER" id="PTHR38248">
    <property type="entry name" value="FUNK1 6"/>
    <property type="match status" value="1"/>
</dbReference>
<sequence length="712" mass="81447">MGISLLAKGYLSCASDPCTSLYLHPYRTTRQTAYKRGGITPSTTENFRTLTPRLPVSCEATMPQNFDGITWGIVGVENFLRKYMTPLTDETSMVEDIQTRTAILLDRVKQDIKNETTEDTKTLRPSLVAYLAELVSKFRNKPISIRAPGRRRRRRRLYKPDITVSRPRITFEPTQWAHAGTVVELKYKTDIFEDADSDINDWDTDRLEILVHLTGSARSLLQFFRSCHVYVVTPSIFNWLEEQSVFPTFFLRLYNPPGSYYMDGEDDTIRDPTAEEKLKLYAALCRHGFYAERYPTFEEATKYTRCIKAARFDFEDGKRVSKVDAWRPIYRRPELDFYDAIGAHCEKNNIDAEKEGLAQCRGGVDLAVEGASLRWNPVLHATRSTKSSDPTLERRHTRTLLTLVGTPLNSFESTKSLAEALRNAVRHHRIASDAGVLHRDVSEGNVLFEEVSDADGNLKGFLVDWDYAEFTPAGLDTFHARFLERVEQSTLYQSVDKSLKDFTGTPPFVAIKMIQNTDEDIAEEETLHAAEHDLESVYWLLIWMILRHTHHGRREGDIACSKLFDDNRKVVWFYRRQFTQSGPLFRLAEDLVRQVKLQNPSYYSEVPVQKMTHAKVLETFETHLKAADWPTNDPGLPFRLPRIHPDKQEKAESLHRFGLDKQSQRSARESAKRSRESDDGGYEGSPTVASASSDTTAVASDGSRKARRVRLS</sequence>
<evidence type="ECO:0000313" key="4">
    <source>
        <dbReference type="Proteomes" id="UP001218218"/>
    </source>
</evidence>
<feature type="compositionally biased region" description="Basic and acidic residues" evidence="1">
    <location>
        <begin position="649"/>
        <end position="678"/>
    </location>
</feature>
<evidence type="ECO:0000259" key="2">
    <source>
        <dbReference type="Pfam" id="PF17667"/>
    </source>
</evidence>
<dbReference type="Pfam" id="PF17667">
    <property type="entry name" value="Pkinase_fungal"/>
    <property type="match status" value="1"/>
</dbReference>
<gene>
    <name evidence="3" type="ORF">DFH08DRAFT_797460</name>
</gene>
<dbReference type="AlphaFoldDB" id="A0AAD7F351"/>
<reference evidence="3" key="1">
    <citation type="submission" date="2023-03" db="EMBL/GenBank/DDBJ databases">
        <title>Massive genome expansion in bonnet fungi (Mycena s.s.) driven by repeated elements and novel gene families across ecological guilds.</title>
        <authorList>
            <consortium name="Lawrence Berkeley National Laboratory"/>
            <person name="Harder C.B."/>
            <person name="Miyauchi S."/>
            <person name="Viragh M."/>
            <person name="Kuo A."/>
            <person name="Thoen E."/>
            <person name="Andreopoulos B."/>
            <person name="Lu D."/>
            <person name="Skrede I."/>
            <person name="Drula E."/>
            <person name="Henrissat B."/>
            <person name="Morin E."/>
            <person name="Kohler A."/>
            <person name="Barry K."/>
            <person name="LaButti K."/>
            <person name="Morin E."/>
            <person name="Salamov A."/>
            <person name="Lipzen A."/>
            <person name="Mereny Z."/>
            <person name="Hegedus B."/>
            <person name="Baldrian P."/>
            <person name="Stursova M."/>
            <person name="Weitz H."/>
            <person name="Taylor A."/>
            <person name="Grigoriev I.V."/>
            <person name="Nagy L.G."/>
            <person name="Martin F."/>
            <person name="Kauserud H."/>
        </authorList>
    </citation>
    <scope>NUCLEOTIDE SEQUENCE</scope>
    <source>
        <strain evidence="3">CBHHK002</strain>
    </source>
</reference>
<keyword evidence="4" id="KW-1185">Reference proteome</keyword>
<organism evidence="3 4">
    <name type="scientific">Mycena albidolilacea</name>
    <dbReference type="NCBI Taxonomy" id="1033008"/>
    <lineage>
        <taxon>Eukaryota</taxon>
        <taxon>Fungi</taxon>
        <taxon>Dikarya</taxon>
        <taxon>Basidiomycota</taxon>
        <taxon>Agaricomycotina</taxon>
        <taxon>Agaricomycetes</taxon>
        <taxon>Agaricomycetidae</taxon>
        <taxon>Agaricales</taxon>
        <taxon>Marasmiineae</taxon>
        <taxon>Mycenaceae</taxon>
        <taxon>Mycena</taxon>
    </lineage>
</organism>
<dbReference type="Proteomes" id="UP001218218">
    <property type="component" value="Unassembled WGS sequence"/>
</dbReference>
<feature type="domain" description="Fungal-type protein kinase" evidence="2">
    <location>
        <begin position="303"/>
        <end position="544"/>
    </location>
</feature>
<evidence type="ECO:0000313" key="3">
    <source>
        <dbReference type="EMBL" id="KAJ7366499.1"/>
    </source>
</evidence>
<evidence type="ECO:0000256" key="1">
    <source>
        <dbReference type="SAM" id="MobiDB-lite"/>
    </source>
</evidence>
<name>A0AAD7F351_9AGAR</name>
<dbReference type="PANTHER" id="PTHR38248:SF2">
    <property type="entry name" value="FUNK1 11"/>
    <property type="match status" value="1"/>
</dbReference>
<feature type="region of interest" description="Disordered" evidence="1">
    <location>
        <begin position="649"/>
        <end position="712"/>
    </location>
</feature>